<evidence type="ECO:0000256" key="9">
    <source>
        <dbReference type="ARBA" id="ARBA00022771"/>
    </source>
</evidence>
<dbReference type="GO" id="GO:0008270">
    <property type="term" value="F:zinc ion binding"/>
    <property type="evidence" value="ECO:0007669"/>
    <property type="project" value="UniProtKB-KW"/>
</dbReference>
<dbReference type="Pfam" id="PF13639">
    <property type="entry name" value="zf-RING_2"/>
    <property type="match status" value="1"/>
</dbReference>
<evidence type="ECO:0000256" key="7">
    <source>
        <dbReference type="ARBA" id="ARBA00022692"/>
    </source>
</evidence>
<protein>
    <recommendedName>
        <fullName evidence="5">RING-type E3 ubiquitin transferase</fullName>
        <ecNumber evidence="5">2.3.2.27</ecNumber>
    </recommendedName>
</protein>
<dbReference type="InterPro" id="IPR057992">
    <property type="entry name" value="TPR_SYVN1_N"/>
</dbReference>
<proteinExistence type="inferred from homology"/>
<comment type="catalytic activity">
    <reaction evidence="1">
        <text>S-ubiquitinyl-[E2 ubiquitin-conjugating enzyme]-L-cysteine + [acceptor protein]-L-lysine = [E2 ubiquitin-conjugating enzyme]-L-cysteine + N(6)-ubiquitinyl-[acceptor protein]-L-lysine.</text>
        <dbReference type="EC" id="2.3.2.27"/>
    </reaction>
</comment>
<dbReference type="Proteomes" id="UP001206595">
    <property type="component" value="Unassembled WGS sequence"/>
</dbReference>
<dbReference type="Gene3D" id="3.30.40.10">
    <property type="entry name" value="Zinc/RING finger domain, C3HC4 (zinc finger)"/>
    <property type="match status" value="1"/>
</dbReference>
<dbReference type="AlphaFoldDB" id="A0AAD5HB26"/>
<keyword evidence="14 17" id="KW-0472">Membrane</keyword>
<evidence type="ECO:0000256" key="14">
    <source>
        <dbReference type="ARBA" id="ARBA00023136"/>
    </source>
</evidence>
<feature type="domain" description="RING-type" evidence="18">
    <location>
        <begin position="291"/>
        <end position="354"/>
    </location>
</feature>
<evidence type="ECO:0000256" key="17">
    <source>
        <dbReference type="SAM" id="Phobius"/>
    </source>
</evidence>
<evidence type="ECO:0000256" key="10">
    <source>
        <dbReference type="ARBA" id="ARBA00022786"/>
    </source>
</evidence>
<dbReference type="PANTHER" id="PTHR22763">
    <property type="entry name" value="RING ZINC FINGER PROTEIN"/>
    <property type="match status" value="1"/>
</dbReference>
<sequence>MRLALYGGVSTLLATAVIVEAFRQRSNFYTACIYLAKSSACMLIILNAGIFISIMLGRLLQAVFFGQLRPIEVEHLYEKSWYAVTETCLAMTIFRDEFDIQFVIVFTTLLFLKIFHWLCQDRVEYMEQTPAVPANFHARMISLMSALLVIDCRLASRAISTIMVKGPNMMIMFGFEYAILTSTIVSTIGKYTLNVIESRMDEPWESKSIFVFYLDLVTDFFKLITYMVFFAIICNFYGLPLHIIRDVYVTFRSFIQKCRDLYRYRRATRNMNELYPDATEEDLQRTSDSTCIICREDMHIRATEGDPQAGGQSEPEPVRGRNSDIPKKLPCGHIFHFGCLRSWLERQQSCPTCRRSVLPEGLYYNHIFRS</sequence>
<dbReference type="GO" id="GO:0061630">
    <property type="term" value="F:ubiquitin protein ligase activity"/>
    <property type="evidence" value="ECO:0007669"/>
    <property type="project" value="UniProtKB-EC"/>
</dbReference>
<dbReference type="InterPro" id="IPR001841">
    <property type="entry name" value="Znf_RING"/>
</dbReference>
<evidence type="ECO:0000256" key="13">
    <source>
        <dbReference type="ARBA" id="ARBA00022989"/>
    </source>
</evidence>
<feature type="region of interest" description="Disordered" evidence="16">
    <location>
        <begin position="303"/>
        <end position="322"/>
    </location>
</feature>
<feature type="transmembrane region" description="Helical" evidence="17">
    <location>
        <begin position="37"/>
        <end position="60"/>
    </location>
</feature>
<evidence type="ECO:0000256" key="1">
    <source>
        <dbReference type="ARBA" id="ARBA00000900"/>
    </source>
</evidence>
<dbReference type="GO" id="GO:0005789">
    <property type="term" value="C:endoplasmic reticulum membrane"/>
    <property type="evidence" value="ECO:0007669"/>
    <property type="project" value="UniProtKB-SubCell"/>
</dbReference>
<accession>A0AAD5HB26</accession>
<evidence type="ECO:0000256" key="2">
    <source>
        <dbReference type="ARBA" id="ARBA00004477"/>
    </source>
</evidence>
<organism evidence="19 20">
    <name type="scientific">Umbelopsis ramanniana AG</name>
    <dbReference type="NCBI Taxonomy" id="1314678"/>
    <lineage>
        <taxon>Eukaryota</taxon>
        <taxon>Fungi</taxon>
        <taxon>Fungi incertae sedis</taxon>
        <taxon>Mucoromycota</taxon>
        <taxon>Mucoromycotina</taxon>
        <taxon>Umbelopsidomycetes</taxon>
        <taxon>Umbelopsidales</taxon>
        <taxon>Umbelopsidaceae</taxon>
        <taxon>Umbelopsis</taxon>
    </lineage>
</organism>
<evidence type="ECO:0000256" key="5">
    <source>
        <dbReference type="ARBA" id="ARBA00012483"/>
    </source>
</evidence>
<keyword evidence="7 17" id="KW-0812">Transmembrane</keyword>
<dbReference type="InterPro" id="IPR050731">
    <property type="entry name" value="HRD1_E3_ubiq-ligases"/>
</dbReference>
<dbReference type="SMART" id="SM00184">
    <property type="entry name" value="RING"/>
    <property type="match status" value="1"/>
</dbReference>
<feature type="transmembrane region" description="Helical" evidence="17">
    <location>
        <begin position="168"/>
        <end position="189"/>
    </location>
</feature>
<keyword evidence="10" id="KW-0833">Ubl conjugation pathway</keyword>
<dbReference type="EMBL" id="MU620970">
    <property type="protein sequence ID" value="KAI8575763.1"/>
    <property type="molecule type" value="Genomic_DNA"/>
</dbReference>
<keyword evidence="6" id="KW-0808">Transferase</keyword>
<keyword evidence="13 17" id="KW-1133">Transmembrane helix</keyword>
<dbReference type="Pfam" id="PF25563">
    <property type="entry name" value="TPR_SYVN1_N"/>
    <property type="match status" value="1"/>
</dbReference>
<evidence type="ECO:0000256" key="12">
    <source>
        <dbReference type="ARBA" id="ARBA00022833"/>
    </source>
</evidence>
<evidence type="ECO:0000313" key="20">
    <source>
        <dbReference type="Proteomes" id="UP001206595"/>
    </source>
</evidence>
<evidence type="ECO:0000256" key="11">
    <source>
        <dbReference type="ARBA" id="ARBA00022824"/>
    </source>
</evidence>
<comment type="subcellular location">
    <subcellularLocation>
        <location evidence="2">Endoplasmic reticulum membrane</location>
        <topology evidence="2">Multi-pass membrane protein</topology>
    </subcellularLocation>
</comment>
<reference evidence="19" key="2">
    <citation type="journal article" date="2022" name="Proc. Natl. Acad. Sci. U.S.A.">
        <title>Diploid-dominant life cycles characterize the early evolution of Fungi.</title>
        <authorList>
            <person name="Amses K.R."/>
            <person name="Simmons D.R."/>
            <person name="Longcore J.E."/>
            <person name="Mondo S.J."/>
            <person name="Seto K."/>
            <person name="Jeronimo G.H."/>
            <person name="Bonds A.E."/>
            <person name="Quandt C.A."/>
            <person name="Davis W.J."/>
            <person name="Chang Y."/>
            <person name="Federici B.A."/>
            <person name="Kuo A."/>
            <person name="LaButti K."/>
            <person name="Pangilinan J."/>
            <person name="Andreopoulos W."/>
            <person name="Tritt A."/>
            <person name="Riley R."/>
            <person name="Hundley H."/>
            <person name="Johnson J."/>
            <person name="Lipzen A."/>
            <person name="Barry K."/>
            <person name="Lang B.F."/>
            <person name="Cuomo C.A."/>
            <person name="Buchler N.E."/>
            <person name="Grigoriev I.V."/>
            <person name="Spatafora J.W."/>
            <person name="Stajich J.E."/>
            <person name="James T.Y."/>
        </authorList>
    </citation>
    <scope>NUCLEOTIDE SEQUENCE</scope>
    <source>
        <strain evidence="19">AG</strain>
    </source>
</reference>
<keyword evidence="8" id="KW-0479">Metal-binding</keyword>
<evidence type="ECO:0000259" key="18">
    <source>
        <dbReference type="PROSITE" id="PS50089"/>
    </source>
</evidence>
<feature type="transmembrane region" description="Helical" evidence="17">
    <location>
        <begin position="223"/>
        <end position="244"/>
    </location>
</feature>
<dbReference type="GeneID" id="75909302"/>
<keyword evidence="20" id="KW-1185">Reference proteome</keyword>
<dbReference type="CDD" id="cd16479">
    <property type="entry name" value="RING-H2_synoviolin"/>
    <property type="match status" value="1"/>
</dbReference>
<gene>
    <name evidence="19" type="ORF">K450DRAFT_136014</name>
</gene>
<evidence type="ECO:0000256" key="15">
    <source>
        <dbReference type="PROSITE-ProRule" id="PRU00175"/>
    </source>
</evidence>
<keyword evidence="11" id="KW-0256">Endoplasmic reticulum</keyword>
<comment type="pathway">
    <text evidence="3">Protein modification; protein ubiquitination.</text>
</comment>
<comment type="similarity">
    <text evidence="4">Belongs to the HRD1 family.</text>
</comment>
<dbReference type="RefSeq" id="XP_051440767.1">
    <property type="nucleotide sequence ID" value="XM_051583952.1"/>
</dbReference>
<reference evidence="19" key="1">
    <citation type="submission" date="2021-06" db="EMBL/GenBank/DDBJ databases">
        <authorList>
            <consortium name="DOE Joint Genome Institute"/>
            <person name="Mondo S.J."/>
            <person name="Amses K.R."/>
            <person name="Simmons D.R."/>
            <person name="Longcore J.E."/>
            <person name="Seto K."/>
            <person name="Alves G.H."/>
            <person name="Bonds A.E."/>
            <person name="Quandt C.A."/>
            <person name="Davis W.J."/>
            <person name="Chang Y."/>
            <person name="Letcher P.M."/>
            <person name="Powell M.J."/>
            <person name="Kuo A."/>
            <person name="Labutti K."/>
            <person name="Pangilinan J."/>
            <person name="Andreopoulos W."/>
            <person name="Tritt A."/>
            <person name="Riley R."/>
            <person name="Hundley H."/>
            <person name="Johnson J."/>
            <person name="Lipzen A."/>
            <person name="Barry K."/>
            <person name="Berbee M.L."/>
            <person name="Buchler N.E."/>
            <person name="Grigoriev I.V."/>
            <person name="Spatafora J.W."/>
            <person name="Stajich J.E."/>
            <person name="James T.Y."/>
        </authorList>
    </citation>
    <scope>NUCLEOTIDE SEQUENCE</scope>
    <source>
        <strain evidence="19">AG</strain>
    </source>
</reference>
<keyword evidence="12" id="KW-0862">Zinc</keyword>
<evidence type="ECO:0000256" key="8">
    <source>
        <dbReference type="ARBA" id="ARBA00022723"/>
    </source>
</evidence>
<evidence type="ECO:0000256" key="4">
    <source>
        <dbReference type="ARBA" id="ARBA00010089"/>
    </source>
</evidence>
<dbReference type="InterPro" id="IPR013083">
    <property type="entry name" value="Znf_RING/FYVE/PHD"/>
</dbReference>
<keyword evidence="9 15" id="KW-0863">Zinc-finger</keyword>
<evidence type="ECO:0000256" key="3">
    <source>
        <dbReference type="ARBA" id="ARBA00004906"/>
    </source>
</evidence>
<dbReference type="SUPFAM" id="SSF57850">
    <property type="entry name" value="RING/U-box"/>
    <property type="match status" value="1"/>
</dbReference>
<evidence type="ECO:0000256" key="16">
    <source>
        <dbReference type="SAM" id="MobiDB-lite"/>
    </source>
</evidence>
<dbReference type="PANTHER" id="PTHR22763:SF184">
    <property type="entry name" value="E3 UBIQUITIN-PROTEIN LIGASE SYNOVIOLIN"/>
    <property type="match status" value="1"/>
</dbReference>
<evidence type="ECO:0000313" key="19">
    <source>
        <dbReference type="EMBL" id="KAI8575763.1"/>
    </source>
</evidence>
<feature type="transmembrane region" description="Helical" evidence="17">
    <location>
        <begin position="100"/>
        <end position="118"/>
    </location>
</feature>
<dbReference type="EC" id="2.3.2.27" evidence="5"/>
<comment type="caution">
    <text evidence="19">The sequence shown here is derived from an EMBL/GenBank/DDBJ whole genome shotgun (WGS) entry which is preliminary data.</text>
</comment>
<dbReference type="InterPro" id="IPR058051">
    <property type="entry name" value="Znf_RING_synoviolin"/>
</dbReference>
<evidence type="ECO:0000256" key="6">
    <source>
        <dbReference type="ARBA" id="ARBA00022679"/>
    </source>
</evidence>
<dbReference type="GO" id="GO:0036503">
    <property type="term" value="P:ERAD pathway"/>
    <property type="evidence" value="ECO:0007669"/>
    <property type="project" value="TreeGrafter"/>
</dbReference>
<name>A0AAD5HB26_UMBRA</name>
<dbReference type="PROSITE" id="PS50089">
    <property type="entry name" value="ZF_RING_2"/>
    <property type="match status" value="1"/>
</dbReference>
<dbReference type="GO" id="GO:0043161">
    <property type="term" value="P:proteasome-mediated ubiquitin-dependent protein catabolic process"/>
    <property type="evidence" value="ECO:0007669"/>
    <property type="project" value="TreeGrafter"/>
</dbReference>